<evidence type="ECO:0000256" key="2">
    <source>
        <dbReference type="ARBA" id="ARBA00009706"/>
    </source>
</evidence>
<gene>
    <name evidence="9" type="ORF">F8388_027042</name>
</gene>
<keyword evidence="6" id="KW-0325">Glycoprotein</keyword>
<feature type="transmembrane region" description="Helical" evidence="8">
    <location>
        <begin position="168"/>
        <end position="191"/>
    </location>
</feature>
<keyword evidence="3 8" id="KW-0812">Transmembrane</keyword>
<keyword evidence="4 8" id="KW-1133">Transmembrane helix</keyword>
<evidence type="ECO:0000256" key="4">
    <source>
        <dbReference type="ARBA" id="ARBA00022989"/>
    </source>
</evidence>
<reference evidence="9 10" key="1">
    <citation type="journal article" date="2020" name="bioRxiv">
        <title>Sequence and annotation of 42 cannabis genomes reveals extensive copy number variation in cannabinoid synthesis and pathogen resistance genes.</title>
        <authorList>
            <person name="Mckernan K.J."/>
            <person name="Helbert Y."/>
            <person name="Kane L.T."/>
            <person name="Ebling H."/>
            <person name="Zhang L."/>
            <person name="Liu B."/>
            <person name="Eaton Z."/>
            <person name="Mclaughlin S."/>
            <person name="Kingan S."/>
            <person name="Baybayan P."/>
            <person name="Concepcion G."/>
            <person name="Jordan M."/>
            <person name="Riva A."/>
            <person name="Barbazuk W."/>
            <person name="Harkins T."/>
        </authorList>
    </citation>
    <scope>NUCLEOTIDE SEQUENCE [LARGE SCALE GENOMIC DNA]</scope>
    <source>
        <strain evidence="10">cv. Jamaican Lion 4</strain>
        <tissue evidence="9">Leaf</tissue>
    </source>
</reference>
<evidence type="ECO:0000313" key="9">
    <source>
        <dbReference type="EMBL" id="KAF4372369.1"/>
    </source>
</evidence>
<comment type="caution">
    <text evidence="9">The sequence shown here is derived from an EMBL/GenBank/DDBJ whole genome shotgun (WGS) entry which is preliminary data.</text>
</comment>
<evidence type="ECO:0000256" key="1">
    <source>
        <dbReference type="ARBA" id="ARBA00004141"/>
    </source>
</evidence>
<evidence type="ECO:0000256" key="5">
    <source>
        <dbReference type="ARBA" id="ARBA00023136"/>
    </source>
</evidence>
<sequence length="313" mass="35132">MGRVSFWKKVEVALTQSTPSSARGGDRVAKGVSLLLRIVTASPSLTLTHPFSCLLQNPHLLPPRSLTYIHPDNLSNGVKAAIRRPDTSDSTSKNNTELRKRNKSKDKFEFDENNAQIFRLKLDEAHLQSRLFSDDYRNAFTISFVAISCFLLHVYLSSSASEESGFGILVPVLLGSVAVFKLLILLAKLSFEKSASRFTSLVLDFDFGSIDGFGRMFIAVFMSCTSTILFMPSMKIARSFWLGTDQIRSNLSVMTCEWYGVLQLVALRPNLQMYLNEALLSWYQRLHASKVPDLDYSRAKHTTLLQTQSKVSL</sequence>
<keyword evidence="5 8" id="KW-0472">Membrane</keyword>
<dbReference type="PANTHER" id="PTHR13624">
    <property type="entry name" value="RE42071P"/>
    <property type="match status" value="1"/>
</dbReference>
<evidence type="ECO:0000256" key="8">
    <source>
        <dbReference type="SAM" id="Phobius"/>
    </source>
</evidence>
<evidence type="ECO:0000313" key="10">
    <source>
        <dbReference type="Proteomes" id="UP000525078"/>
    </source>
</evidence>
<evidence type="ECO:0008006" key="11">
    <source>
        <dbReference type="Google" id="ProtNLM"/>
    </source>
</evidence>
<feature type="region of interest" description="Disordered" evidence="7">
    <location>
        <begin position="82"/>
        <end position="105"/>
    </location>
</feature>
<evidence type="ECO:0000256" key="3">
    <source>
        <dbReference type="ARBA" id="ARBA00022692"/>
    </source>
</evidence>
<organism evidence="9 10">
    <name type="scientific">Cannabis sativa</name>
    <name type="common">Hemp</name>
    <name type="synonym">Marijuana</name>
    <dbReference type="NCBI Taxonomy" id="3483"/>
    <lineage>
        <taxon>Eukaryota</taxon>
        <taxon>Viridiplantae</taxon>
        <taxon>Streptophyta</taxon>
        <taxon>Embryophyta</taxon>
        <taxon>Tracheophyta</taxon>
        <taxon>Spermatophyta</taxon>
        <taxon>Magnoliopsida</taxon>
        <taxon>eudicotyledons</taxon>
        <taxon>Gunneridae</taxon>
        <taxon>Pentapetalae</taxon>
        <taxon>rosids</taxon>
        <taxon>fabids</taxon>
        <taxon>Rosales</taxon>
        <taxon>Cannabaceae</taxon>
        <taxon>Cannabis</taxon>
    </lineage>
</organism>
<dbReference type="Proteomes" id="UP000525078">
    <property type="component" value="Unassembled WGS sequence"/>
</dbReference>
<evidence type="ECO:0000256" key="6">
    <source>
        <dbReference type="ARBA" id="ARBA00023180"/>
    </source>
</evidence>
<dbReference type="GO" id="GO:0016020">
    <property type="term" value="C:membrane"/>
    <property type="evidence" value="ECO:0007669"/>
    <property type="project" value="UniProtKB-SubCell"/>
</dbReference>
<evidence type="ECO:0000256" key="7">
    <source>
        <dbReference type="SAM" id="MobiDB-lite"/>
    </source>
</evidence>
<protein>
    <recommendedName>
        <fullName evidence="11">Transmembrane protein</fullName>
    </recommendedName>
</protein>
<proteinExistence type="inferred from homology"/>
<feature type="transmembrane region" description="Helical" evidence="8">
    <location>
        <begin position="139"/>
        <end position="156"/>
    </location>
</feature>
<dbReference type="PANTHER" id="PTHR13624:SF6">
    <property type="entry name" value="EMEI"/>
    <property type="match status" value="1"/>
</dbReference>
<dbReference type="EMBL" id="JAATIP010000105">
    <property type="protein sequence ID" value="KAF4372369.1"/>
    <property type="molecule type" value="Genomic_DNA"/>
</dbReference>
<comment type="similarity">
    <text evidence="2">Belongs to the TMEM161 family.</text>
</comment>
<dbReference type="InterPro" id="IPR019395">
    <property type="entry name" value="Transmembrane_161A/B"/>
</dbReference>
<accession>A0A7J6FRE2</accession>
<name>A0A7J6FRE2_CANSA</name>
<feature type="transmembrane region" description="Helical" evidence="8">
    <location>
        <begin position="212"/>
        <end position="231"/>
    </location>
</feature>
<comment type="subcellular location">
    <subcellularLocation>
        <location evidence="1">Membrane</location>
        <topology evidence="1">Multi-pass membrane protein</topology>
    </subcellularLocation>
</comment>
<dbReference type="AlphaFoldDB" id="A0A7J6FRE2"/>